<protein>
    <submittedName>
        <fullName evidence="3">Amino acid racemase</fullName>
        <ecNumber evidence="3">5.1.1.-</ecNumber>
    </submittedName>
</protein>
<evidence type="ECO:0000256" key="1">
    <source>
        <dbReference type="ARBA" id="ARBA00007847"/>
    </source>
</evidence>
<dbReference type="NCBIfam" id="TIGR00035">
    <property type="entry name" value="asp_race"/>
    <property type="match status" value="1"/>
</dbReference>
<dbReference type="SUPFAM" id="SSF53681">
    <property type="entry name" value="Aspartate/glutamate racemase"/>
    <property type="match status" value="2"/>
</dbReference>
<evidence type="ECO:0000313" key="4">
    <source>
        <dbReference type="Proteomes" id="UP000602260"/>
    </source>
</evidence>
<name>A0A8J6IW88_9FIRM</name>
<dbReference type="InterPro" id="IPR015942">
    <property type="entry name" value="Asp/Glu/hydantoin_racemase"/>
</dbReference>
<dbReference type="PANTHER" id="PTHR21198:SF7">
    <property type="entry name" value="ASPARTATE-GLUTAMATE RACEMASE FAMILY"/>
    <property type="match status" value="1"/>
</dbReference>
<comment type="caution">
    <text evidence="3">The sequence shown here is derived from an EMBL/GenBank/DDBJ whole genome shotgun (WGS) entry which is preliminary data.</text>
</comment>
<dbReference type="PANTHER" id="PTHR21198">
    <property type="entry name" value="GLUTAMATE RACEMASE"/>
    <property type="match status" value="1"/>
</dbReference>
<proteinExistence type="inferred from homology"/>
<dbReference type="AlphaFoldDB" id="A0A8J6IW88"/>
<dbReference type="GO" id="GO:0047661">
    <property type="term" value="F:amino-acid racemase activity"/>
    <property type="evidence" value="ECO:0007669"/>
    <property type="project" value="InterPro"/>
</dbReference>
<dbReference type="EC" id="5.1.1.-" evidence="3"/>
<accession>A0A8J6IW88</accession>
<dbReference type="PROSITE" id="PS00923">
    <property type="entry name" value="ASP_GLU_RACEMASE_1"/>
    <property type="match status" value="1"/>
</dbReference>
<organism evidence="3 4">
    <name type="scientific">Flintibacter faecis</name>
    <dbReference type="NCBI Taxonomy" id="2763047"/>
    <lineage>
        <taxon>Bacteria</taxon>
        <taxon>Bacillati</taxon>
        <taxon>Bacillota</taxon>
        <taxon>Clostridia</taxon>
        <taxon>Eubacteriales</taxon>
        <taxon>Flintibacter</taxon>
    </lineage>
</organism>
<dbReference type="RefSeq" id="WP_186878575.1">
    <property type="nucleotide sequence ID" value="NZ_JACOPN010000005.1"/>
</dbReference>
<dbReference type="InterPro" id="IPR004380">
    <property type="entry name" value="Asp_race"/>
</dbReference>
<dbReference type="InterPro" id="IPR018187">
    <property type="entry name" value="Asp/Glu_racemase_AS_1"/>
</dbReference>
<keyword evidence="2 3" id="KW-0413">Isomerase</keyword>
<sequence length="237" mass="25914">MNDRLGVLGGMGPQATNTFYQLVIDRTDARTDQEHVNALILSDCQMPDRTAAILGTAEEQEAVFQRLLADARLLEGAGCTVLAVPCNTSHFFLDRVQEHIGVPILNMIRETAAALKRQGRTRPGILATDGTIRSGLYQKEFAALGITAVTPSPEAQKLVMSLIYDDVKAGRDGDPQKFDAIHQDLLSQGCDSGVLACTELSVFAVRRRLPPFYTDAMSVLAERAVLACRRPLRDIFI</sequence>
<evidence type="ECO:0000256" key="2">
    <source>
        <dbReference type="ARBA" id="ARBA00023235"/>
    </source>
</evidence>
<comment type="similarity">
    <text evidence="1">Belongs to the aspartate/glutamate racemases family.</text>
</comment>
<keyword evidence="4" id="KW-1185">Reference proteome</keyword>
<evidence type="ECO:0000313" key="3">
    <source>
        <dbReference type="EMBL" id="MBC5717289.1"/>
    </source>
</evidence>
<dbReference type="Gene3D" id="3.40.50.1860">
    <property type="match status" value="2"/>
</dbReference>
<reference evidence="3" key="1">
    <citation type="submission" date="2020-08" db="EMBL/GenBank/DDBJ databases">
        <title>Genome public.</title>
        <authorList>
            <person name="Liu C."/>
            <person name="Sun Q."/>
        </authorList>
    </citation>
    <scope>NUCLEOTIDE SEQUENCE</scope>
    <source>
        <strain evidence="3">BX5</strain>
    </source>
</reference>
<dbReference type="EMBL" id="JACOPN010000005">
    <property type="protein sequence ID" value="MBC5717289.1"/>
    <property type="molecule type" value="Genomic_DNA"/>
</dbReference>
<dbReference type="Proteomes" id="UP000602260">
    <property type="component" value="Unassembled WGS sequence"/>
</dbReference>
<dbReference type="Pfam" id="PF01177">
    <property type="entry name" value="Asp_Glu_race"/>
    <property type="match status" value="1"/>
</dbReference>
<dbReference type="InterPro" id="IPR001920">
    <property type="entry name" value="Asp/Glu_race"/>
</dbReference>
<gene>
    <name evidence="3" type="ORF">H8S55_08160</name>
</gene>